<dbReference type="InterPro" id="IPR000916">
    <property type="entry name" value="Bet_v_I/MLP"/>
</dbReference>
<evidence type="ECO:0000313" key="3">
    <source>
        <dbReference type="Proteomes" id="UP000824120"/>
    </source>
</evidence>
<dbReference type="Gene3D" id="3.30.530.20">
    <property type="match status" value="1"/>
</dbReference>
<accession>A0A9J5Z652</accession>
<name>A0A9J5Z652_SOLCO</name>
<comment type="caution">
    <text evidence="2">The sequence shown here is derived from an EMBL/GenBank/DDBJ whole genome shotgun (WGS) entry which is preliminary data.</text>
</comment>
<evidence type="ECO:0000259" key="1">
    <source>
        <dbReference type="Pfam" id="PF00407"/>
    </source>
</evidence>
<protein>
    <recommendedName>
        <fullName evidence="1">Bet v I/Major latex protein domain-containing protein</fullName>
    </recommendedName>
</protein>
<dbReference type="GO" id="GO:0006952">
    <property type="term" value="P:defense response"/>
    <property type="evidence" value="ECO:0007669"/>
    <property type="project" value="InterPro"/>
</dbReference>
<feature type="domain" description="Bet v I/Major latex protein" evidence="1">
    <location>
        <begin position="17"/>
        <end position="52"/>
    </location>
</feature>
<dbReference type="AlphaFoldDB" id="A0A9J5Z652"/>
<proteinExistence type="predicted"/>
<reference evidence="2 3" key="1">
    <citation type="submission" date="2020-09" db="EMBL/GenBank/DDBJ databases">
        <title>De no assembly of potato wild relative species, Solanum commersonii.</title>
        <authorList>
            <person name="Cho K."/>
        </authorList>
    </citation>
    <scope>NUCLEOTIDE SEQUENCE [LARGE SCALE GENOMIC DNA]</scope>
    <source>
        <strain evidence="2">LZ3.2</strain>
        <tissue evidence="2">Leaf</tissue>
    </source>
</reference>
<keyword evidence="3" id="KW-1185">Reference proteome</keyword>
<dbReference type="InterPro" id="IPR023393">
    <property type="entry name" value="START-like_dom_sf"/>
</dbReference>
<dbReference type="EMBL" id="JACXVP010000004">
    <property type="protein sequence ID" value="KAG5608353.1"/>
    <property type="molecule type" value="Genomic_DNA"/>
</dbReference>
<organism evidence="2 3">
    <name type="scientific">Solanum commersonii</name>
    <name type="common">Commerson's wild potato</name>
    <name type="synonym">Commerson's nightshade</name>
    <dbReference type="NCBI Taxonomy" id="4109"/>
    <lineage>
        <taxon>Eukaryota</taxon>
        <taxon>Viridiplantae</taxon>
        <taxon>Streptophyta</taxon>
        <taxon>Embryophyta</taxon>
        <taxon>Tracheophyta</taxon>
        <taxon>Spermatophyta</taxon>
        <taxon>Magnoliopsida</taxon>
        <taxon>eudicotyledons</taxon>
        <taxon>Gunneridae</taxon>
        <taxon>Pentapetalae</taxon>
        <taxon>asterids</taxon>
        <taxon>lamiids</taxon>
        <taxon>Solanales</taxon>
        <taxon>Solanaceae</taxon>
        <taxon>Solanoideae</taxon>
        <taxon>Solaneae</taxon>
        <taxon>Solanum</taxon>
    </lineage>
</organism>
<dbReference type="Pfam" id="PF00407">
    <property type="entry name" value="Bet_v_1"/>
    <property type="match status" value="1"/>
</dbReference>
<dbReference type="OrthoDB" id="1072116at2759"/>
<gene>
    <name evidence="2" type="ORF">H5410_019634</name>
</gene>
<sequence length="52" mass="6089">MIVDGKDKIVNDQQWNTWTFLYEKKIEETLEPLGLLGFVIDLTKDLEGHLLK</sequence>
<evidence type="ECO:0000313" key="2">
    <source>
        <dbReference type="EMBL" id="KAG5608353.1"/>
    </source>
</evidence>
<dbReference type="Proteomes" id="UP000824120">
    <property type="component" value="Chromosome 4"/>
</dbReference>
<dbReference type="SUPFAM" id="SSF55961">
    <property type="entry name" value="Bet v1-like"/>
    <property type="match status" value="1"/>
</dbReference>